<dbReference type="CDD" id="cd11615">
    <property type="entry name" value="SAF_NeuB_like"/>
    <property type="match status" value="1"/>
</dbReference>
<dbReference type="Pfam" id="PF03102">
    <property type="entry name" value="NeuB"/>
    <property type="match status" value="1"/>
</dbReference>
<reference evidence="2" key="1">
    <citation type="journal article" date="1997" name="Nucleic Acids Res.">
        <title>tRNAscan-SE: a program for improved detection of transfer RNA genes in genomic sequence.</title>
        <authorList>
            <person name="Lowe T.M."/>
            <person name="Eddy S.R."/>
        </authorList>
    </citation>
    <scope>NUCLEOTIDE SEQUENCE [LARGE SCALE GENOMIC DNA]</scope>
</reference>
<dbReference type="InterPro" id="IPR036732">
    <property type="entry name" value="AFP_Neu5c_C_sf"/>
</dbReference>
<evidence type="ECO:0000259" key="1">
    <source>
        <dbReference type="PROSITE" id="PS50844"/>
    </source>
</evidence>
<gene>
    <name evidence="3" type="primary">LOC108621816</name>
</gene>
<dbReference type="InterPro" id="IPR006190">
    <property type="entry name" value="SAF_AFP_Neu5Ac"/>
</dbReference>
<accession>A0ABM1Q5V2</accession>
<dbReference type="InterPro" id="IPR013974">
    <property type="entry name" value="SAF"/>
</dbReference>
<dbReference type="SUPFAM" id="SSF51269">
    <property type="entry name" value="AFP III-like domain"/>
    <property type="match status" value="1"/>
</dbReference>
<dbReference type="InterPro" id="IPR013132">
    <property type="entry name" value="PseI/NeuA/B-like_N"/>
</dbReference>
<dbReference type="Proteomes" id="UP000694904">
    <property type="component" value="Chromosome 2"/>
</dbReference>
<dbReference type="InterPro" id="IPR057736">
    <property type="entry name" value="SAF_PseI/NeuA/NeuB"/>
</dbReference>
<dbReference type="Pfam" id="PF08666">
    <property type="entry name" value="SAF"/>
    <property type="match status" value="1"/>
</dbReference>
<organism evidence="2 3">
    <name type="scientific">Drosophila arizonae</name>
    <name type="common">Fruit fly</name>
    <dbReference type="NCBI Taxonomy" id="7263"/>
    <lineage>
        <taxon>Eukaryota</taxon>
        <taxon>Metazoa</taxon>
        <taxon>Ecdysozoa</taxon>
        <taxon>Arthropoda</taxon>
        <taxon>Hexapoda</taxon>
        <taxon>Insecta</taxon>
        <taxon>Pterygota</taxon>
        <taxon>Neoptera</taxon>
        <taxon>Endopterygota</taxon>
        <taxon>Diptera</taxon>
        <taxon>Brachycera</taxon>
        <taxon>Muscomorpha</taxon>
        <taxon>Ephydroidea</taxon>
        <taxon>Drosophilidae</taxon>
        <taxon>Drosophila</taxon>
    </lineage>
</organism>
<dbReference type="SUPFAM" id="SSF51569">
    <property type="entry name" value="Aldolase"/>
    <property type="match status" value="1"/>
</dbReference>
<dbReference type="Gene3D" id="3.90.1210.10">
    <property type="entry name" value="Antifreeze-like/N-acetylneuraminic acid synthase C-terminal domain"/>
    <property type="match status" value="1"/>
</dbReference>
<evidence type="ECO:0000313" key="2">
    <source>
        <dbReference type="Proteomes" id="UP000694904"/>
    </source>
</evidence>
<dbReference type="InterPro" id="IPR013785">
    <property type="entry name" value="Aldolase_TIM"/>
</dbReference>
<dbReference type="PROSITE" id="PS50844">
    <property type="entry name" value="AFP_LIKE"/>
    <property type="match status" value="1"/>
</dbReference>
<dbReference type="GeneID" id="108621816"/>
<reference evidence="2" key="2">
    <citation type="journal article" date="2016" name="G3 (Bethesda)">
        <title>Genome Evolution in Three Species of Cactophilic Drosophila.</title>
        <authorList>
            <person name="Sanchez-Flores A."/>
            <person name="Penazola F."/>
            <person name="Carpinteyro-Ponce J."/>
            <person name="Nazario-Yepiz N."/>
            <person name="Abreu-Goodger C."/>
            <person name="Machado C.A."/>
            <person name="Markow T.A."/>
        </authorList>
    </citation>
    <scope>NUCLEOTIDE SEQUENCE [LARGE SCALE GENOMIC DNA]</scope>
</reference>
<sequence length="377" mass="42206">MLLDIIERRKQNDVYLIAEIGQNHQGCLETAKKMILSAKKAGCNCVKFQKSDLKAKFTRTALDRRYISDHAWGQTYGEHKEYLEFSKEQYRQLQAYSNEIKIDFTASAMDEPSLDFLVELKVPFIKIGSGDANNFPLIKKAAGLNVPLIISTGMQTMSTVDRIVEIMRQASNNKYALMHCVSAYPTPPEDCNLGLITTLMRRYPNVPIGYSGHELGVIITKAAILSGARIIERHFTLDKNQKGSDHRCSLDPNEMETLARSIVEFKSNDYLSCPSLTSAEVISILGGGKELEQALCESKTNKKYILECELPCRFKLGKSIVASRNLLKGQIIQAADIAIKVSEPSGIFAEKYFEIINKQLTDNVNEDEPITEHVLSA</sequence>
<keyword evidence="2" id="KW-1185">Reference proteome</keyword>
<dbReference type="PANTHER" id="PTHR42966">
    <property type="entry name" value="N-ACETYLNEURAMINATE SYNTHASE"/>
    <property type="match status" value="1"/>
</dbReference>
<feature type="domain" description="AFP-like" evidence="1">
    <location>
        <begin position="319"/>
        <end position="377"/>
    </location>
</feature>
<protein>
    <submittedName>
        <fullName evidence="3">Sialic acid synthase</fullName>
    </submittedName>
</protein>
<dbReference type="RefSeq" id="XP_017874838.1">
    <property type="nucleotide sequence ID" value="XM_018019349.1"/>
</dbReference>
<name>A0ABM1Q5V2_DROAR</name>
<proteinExistence type="predicted"/>
<dbReference type="InterPro" id="IPR051690">
    <property type="entry name" value="PseI-like"/>
</dbReference>
<reference evidence="3" key="3">
    <citation type="submission" date="2025-08" db="UniProtKB">
        <authorList>
            <consortium name="RefSeq"/>
        </authorList>
    </citation>
    <scope>IDENTIFICATION</scope>
    <source>
        <tissue evidence="3">Whole organism</tissue>
    </source>
</reference>
<dbReference type="SMART" id="SM00858">
    <property type="entry name" value="SAF"/>
    <property type="match status" value="1"/>
</dbReference>
<dbReference type="PANTHER" id="PTHR42966:SF1">
    <property type="entry name" value="SIALIC ACID SYNTHASE"/>
    <property type="match status" value="1"/>
</dbReference>
<dbReference type="Gene3D" id="3.20.20.70">
    <property type="entry name" value="Aldolase class I"/>
    <property type="match status" value="1"/>
</dbReference>
<evidence type="ECO:0000313" key="3">
    <source>
        <dbReference type="RefSeq" id="XP_017874838.1"/>
    </source>
</evidence>